<feature type="compositionally biased region" description="Gly residues" evidence="1">
    <location>
        <begin position="98"/>
        <end position="108"/>
    </location>
</feature>
<name>A0A4Y7SEM6_COPMI</name>
<evidence type="ECO:0000256" key="1">
    <source>
        <dbReference type="SAM" id="MobiDB-lite"/>
    </source>
</evidence>
<comment type="caution">
    <text evidence="2">The sequence shown here is derived from an EMBL/GenBank/DDBJ whole genome shotgun (WGS) entry which is preliminary data.</text>
</comment>
<proteinExistence type="predicted"/>
<accession>A0A4Y7SEM6</accession>
<feature type="compositionally biased region" description="Polar residues" evidence="1">
    <location>
        <begin position="10"/>
        <end position="31"/>
    </location>
</feature>
<dbReference type="EMBL" id="QPFP01000145">
    <property type="protein sequence ID" value="TEB20281.1"/>
    <property type="molecule type" value="Genomic_DNA"/>
</dbReference>
<sequence length="108" mass="11444">MGVWDYKIPSNPTDSFQLTTPSHPPNQYNSSSAFSLRLHTTNPEMDSFTTISLVSDNAPSAVKVPSDEENPGQGGGTYCVVFAKDVSANLPSDEEDPGQGGGTYCTIA</sequence>
<protein>
    <submittedName>
        <fullName evidence="2">Uncharacterized protein</fullName>
    </submittedName>
</protein>
<feature type="region of interest" description="Disordered" evidence="1">
    <location>
        <begin position="1"/>
        <end position="31"/>
    </location>
</feature>
<reference evidence="2 3" key="1">
    <citation type="journal article" date="2019" name="Nat. Ecol. Evol.">
        <title>Megaphylogeny resolves global patterns of mushroom evolution.</title>
        <authorList>
            <person name="Varga T."/>
            <person name="Krizsan K."/>
            <person name="Foldi C."/>
            <person name="Dima B."/>
            <person name="Sanchez-Garcia M."/>
            <person name="Sanchez-Ramirez S."/>
            <person name="Szollosi G.J."/>
            <person name="Szarkandi J.G."/>
            <person name="Papp V."/>
            <person name="Albert L."/>
            <person name="Andreopoulos W."/>
            <person name="Angelini C."/>
            <person name="Antonin V."/>
            <person name="Barry K.W."/>
            <person name="Bougher N.L."/>
            <person name="Buchanan P."/>
            <person name="Buyck B."/>
            <person name="Bense V."/>
            <person name="Catcheside P."/>
            <person name="Chovatia M."/>
            <person name="Cooper J."/>
            <person name="Damon W."/>
            <person name="Desjardin D."/>
            <person name="Finy P."/>
            <person name="Geml J."/>
            <person name="Haridas S."/>
            <person name="Hughes K."/>
            <person name="Justo A."/>
            <person name="Karasinski D."/>
            <person name="Kautmanova I."/>
            <person name="Kiss B."/>
            <person name="Kocsube S."/>
            <person name="Kotiranta H."/>
            <person name="LaButti K.M."/>
            <person name="Lechner B.E."/>
            <person name="Liimatainen K."/>
            <person name="Lipzen A."/>
            <person name="Lukacs Z."/>
            <person name="Mihaltcheva S."/>
            <person name="Morgado L.N."/>
            <person name="Niskanen T."/>
            <person name="Noordeloos M.E."/>
            <person name="Ohm R.A."/>
            <person name="Ortiz-Santana B."/>
            <person name="Ovrebo C."/>
            <person name="Racz N."/>
            <person name="Riley R."/>
            <person name="Savchenko A."/>
            <person name="Shiryaev A."/>
            <person name="Soop K."/>
            <person name="Spirin V."/>
            <person name="Szebenyi C."/>
            <person name="Tomsovsky M."/>
            <person name="Tulloss R.E."/>
            <person name="Uehling J."/>
            <person name="Grigoriev I.V."/>
            <person name="Vagvolgyi C."/>
            <person name="Papp T."/>
            <person name="Martin F.M."/>
            <person name="Miettinen O."/>
            <person name="Hibbett D.S."/>
            <person name="Nagy L.G."/>
        </authorList>
    </citation>
    <scope>NUCLEOTIDE SEQUENCE [LARGE SCALE GENOMIC DNA]</scope>
    <source>
        <strain evidence="2 3">FP101781</strain>
    </source>
</reference>
<dbReference type="Proteomes" id="UP000298030">
    <property type="component" value="Unassembled WGS sequence"/>
</dbReference>
<dbReference type="AlphaFoldDB" id="A0A4Y7SEM6"/>
<evidence type="ECO:0000313" key="2">
    <source>
        <dbReference type="EMBL" id="TEB20281.1"/>
    </source>
</evidence>
<feature type="region of interest" description="Disordered" evidence="1">
    <location>
        <begin position="89"/>
        <end position="108"/>
    </location>
</feature>
<gene>
    <name evidence="2" type="ORF">FA13DRAFT_1801063</name>
</gene>
<keyword evidence="3" id="KW-1185">Reference proteome</keyword>
<organism evidence="2 3">
    <name type="scientific">Coprinellus micaceus</name>
    <name type="common">Glistening ink-cap mushroom</name>
    <name type="synonym">Coprinus micaceus</name>
    <dbReference type="NCBI Taxonomy" id="71717"/>
    <lineage>
        <taxon>Eukaryota</taxon>
        <taxon>Fungi</taxon>
        <taxon>Dikarya</taxon>
        <taxon>Basidiomycota</taxon>
        <taxon>Agaricomycotina</taxon>
        <taxon>Agaricomycetes</taxon>
        <taxon>Agaricomycetidae</taxon>
        <taxon>Agaricales</taxon>
        <taxon>Agaricineae</taxon>
        <taxon>Psathyrellaceae</taxon>
        <taxon>Coprinellus</taxon>
    </lineage>
</organism>
<evidence type="ECO:0000313" key="3">
    <source>
        <dbReference type="Proteomes" id="UP000298030"/>
    </source>
</evidence>